<dbReference type="PANTHER" id="PTHR13439">
    <property type="entry name" value="CT120 PROTEIN"/>
    <property type="match status" value="1"/>
</dbReference>
<evidence type="ECO:0000256" key="5">
    <source>
        <dbReference type="PROSITE-ProRule" id="PRU00205"/>
    </source>
</evidence>
<dbReference type="PROSITE" id="PS50922">
    <property type="entry name" value="TLC"/>
    <property type="match status" value="1"/>
</dbReference>
<comment type="subcellular location">
    <subcellularLocation>
        <location evidence="1">Membrane</location>
        <topology evidence="1">Multi-pass membrane protein</topology>
    </subcellularLocation>
</comment>
<evidence type="ECO:0000256" key="6">
    <source>
        <dbReference type="SAM" id="MobiDB-lite"/>
    </source>
</evidence>
<dbReference type="InterPro" id="IPR050846">
    <property type="entry name" value="TLCD"/>
</dbReference>
<name>A0A7R9UZS0_DIALT</name>
<protein>
    <recommendedName>
        <fullName evidence="8">TLC domain-containing protein</fullName>
    </recommendedName>
</protein>
<reference evidence="9" key="1">
    <citation type="submission" date="2021-01" db="EMBL/GenBank/DDBJ databases">
        <authorList>
            <person name="Corre E."/>
            <person name="Pelletier E."/>
            <person name="Niang G."/>
            <person name="Scheremetjew M."/>
            <person name="Finn R."/>
            <person name="Kale V."/>
            <person name="Holt S."/>
            <person name="Cochrane G."/>
            <person name="Meng A."/>
            <person name="Brown T."/>
            <person name="Cohen L."/>
        </authorList>
    </citation>
    <scope>NUCLEOTIDE SEQUENCE</scope>
    <source>
        <strain evidence="9">RCC1537</strain>
    </source>
</reference>
<evidence type="ECO:0000256" key="3">
    <source>
        <dbReference type="ARBA" id="ARBA00022989"/>
    </source>
</evidence>
<feature type="transmembrane region" description="Helical" evidence="7">
    <location>
        <begin position="89"/>
        <end position="108"/>
    </location>
</feature>
<dbReference type="SMART" id="SM00724">
    <property type="entry name" value="TLC"/>
    <property type="match status" value="1"/>
</dbReference>
<evidence type="ECO:0000256" key="4">
    <source>
        <dbReference type="ARBA" id="ARBA00023136"/>
    </source>
</evidence>
<keyword evidence="2 5" id="KW-0812">Transmembrane</keyword>
<evidence type="ECO:0000256" key="1">
    <source>
        <dbReference type="ARBA" id="ARBA00004141"/>
    </source>
</evidence>
<dbReference type="GO" id="GO:0055088">
    <property type="term" value="P:lipid homeostasis"/>
    <property type="evidence" value="ECO:0007669"/>
    <property type="project" value="TreeGrafter"/>
</dbReference>
<keyword evidence="4 5" id="KW-0472">Membrane</keyword>
<feature type="transmembrane region" description="Helical" evidence="7">
    <location>
        <begin position="48"/>
        <end position="69"/>
    </location>
</feature>
<organism evidence="9">
    <name type="scientific">Diacronema lutheri</name>
    <name type="common">Unicellular marine alga</name>
    <name type="synonym">Monochrysis lutheri</name>
    <dbReference type="NCBI Taxonomy" id="2081491"/>
    <lineage>
        <taxon>Eukaryota</taxon>
        <taxon>Haptista</taxon>
        <taxon>Haptophyta</taxon>
        <taxon>Pavlovophyceae</taxon>
        <taxon>Pavlovales</taxon>
        <taxon>Pavlovaceae</taxon>
        <taxon>Diacronema</taxon>
    </lineage>
</organism>
<dbReference type="InterPro" id="IPR006634">
    <property type="entry name" value="TLC-dom"/>
</dbReference>
<gene>
    <name evidence="9" type="ORF">PLUT1463_LOCUS14101</name>
</gene>
<dbReference type="PANTHER" id="PTHR13439:SF0">
    <property type="entry name" value="TOPOISOMERASE I DAMAGE AFFECTED PROTEIN 4"/>
    <property type="match status" value="1"/>
</dbReference>
<dbReference type="Pfam" id="PF03798">
    <property type="entry name" value="TRAM_LAG1_CLN8"/>
    <property type="match status" value="1"/>
</dbReference>
<keyword evidence="3 7" id="KW-1133">Transmembrane helix</keyword>
<dbReference type="AlphaFoldDB" id="A0A7R9UZS0"/>
<accession>A0A7R9UZS0</accession>
<evidence type="ECO:0000313" key="9">
    <source>
        <dbReference type="EMBL" id="CAD8279781.1"/>
    </source>
</evidence>
<evidence type="ECO:0000256" key="2">
    <source>
        <dbReference type="ARBA" id="ARBA00022692"/>
    </source>
</evidence>
<sequence>MRERLLVRRLFGALCMGLTALVAFYFWVRTCSRGKWSVRTSADWRATVSFFTPLFAAMHAVSHALYSAVAGAQPGKKASAHWFASHVVSMAHALVITAAALACLWLLWDAPATVKLGARAPPRWADGVSVASPRWADGYPLIAATGELFTAWLAYDLALVVGAWATLGSWETVAHHLGFLLAAALLRGYYFAPWQAAVCLSMEASTPFLNLCQLKEALGLDKRSRAVVCSFLAFALCFFAFRVLLLAAALLQLLAHWADGPWALPPTRASTAAAAAEPATPAVPELAAYALVALLCAALCMMLGWFRRIVAILLPAAHGAEEIATSDDSDGDAQRTRRTPGLSDDEEIALVAV</sequence>
<dbReference type="GO" id="GO:0016020">
    <property type="term" value="C:membrane"/>
    <property type="evidence" value="ECO:0007669"/>
    <property type="project" value="UniProtKB-SubCell"/>
</dbReference>
<feature type="region of interest" description="Disordered" evidence="6">
    <location>
        <begin position="324"/>
        <end position="345"/>
    </location>
</feature>
<feature type="transmembrane region" description="Helical" evidence="7">
    <location>
        <begin position="286"/>
        <end position="306"/>
    </location>
</feature>
<dbReference type="GO" id="GO:0005783">
    <property type="term" value="C:endoplasmic reticulum"/>
    <property type="evidence" value="ECO:0007669"/>
    <property type="project" value="TreeGrafter"/>
</dbReference>
<evidence type="ECO:0000259" key="8">
    <source>
        <dbReference type="PROSITE" id="PS50922"/>
    </source>
</evidence>
<dbReference type="EMBL" id="HBEB01021632">
    <property type="protein sequence ID" value="CAD8279781.1"/>
    <property type="molecule type" value="Transcribed_RNA"/>
</dbReference>
<feature type="domain" description="TLC" evidence="8">
    <location>
        <begin position="78"/>
        <end position="318"/>
    </location>
</feature>
<feature type="transmembrane region" description="Helical" evidence="7">
    <location>
        <begin position="231"/>
        <end position="255"/>
    </location>
</feature>
<proteinExistence type="predicted"/>
<feature type="transmembrane region" description="Helical" evidence="7">
    <location>
        <begin position="6"/>
        <end position="28"/>
    </location>
</feature>
<evidence type="ECO:0000256" key="7">
    <source>
        <dbReference type="SAM" id="Phobius"/>
    </source>
</evidence>